<keyword evidence="2" id="KW-1185">Reference proteome</keyword>
<reference evidence="1 2" key="1">
    <citation type="submission" date="2023-08" db="EMBL/GenBank/DDBJ databases">
        <title>Black Yeasts Isolated from many extreme environments.</title>
        <authorList>
            <person name="Coleine C."/>
            <person name="Stajich J.E."/>
            <person name="Selbmann L."/>
        </authorList>
    </citation>
    <scope>NUCLEOTIDE SEQUENCE [LARGE SCALE GENOMIC DNA]</scope>
    <source>
        <strain evidence="1 2">CCFEE 5885</strain>
    </source>
</reference>
<accession>A0ABR0K3W3</accession>
<dbReference type="EMBL" id="JAVRRG010000103">
    <property type="protein sequence ID" value="KAK5086014.1"/>
    <property type="molecule type" value="Genomic_DNA"/>
</dbReference>
<comment type="caution">
    <text evidence="1">The sequence shown here is derived from an EMBL/GenBank/DDBJ whole genome shotgun (WGS) entry which is preliminary data.</text>
</comment>
<evidence type="ECO:0000313" key="1">
    <source>
        <dbReference type="EMBL" id="KAK5086014.1"/>
    </source>
</evidence>
<sequence>MTWQSWARHADLDMECWPINDDLPSWSEDDADEACRRMLRYRQAKWEYFEDRSTAADDQNKKLKEDIKARNSAIILQHKRLEDNKKVFVTYI</sequence>
<protein>
    <submittedName>
        <fullName evidence="1">Uncharacterized protein</fullName>
    </submittedName>
</protein>
<name>A0ABR0K3W3_9EURO</name>
<organism evidence="1 2">
    <name type="scientific">Lithohypha guttulata</name>
    <dbReference type="NCBI Taxonomy" id="1690604"/>
    <lineage>
        <taxon>Eukaryota</taxon>
        <taxon>Fungi</taxon>
        <taxon>Dikarya</taxon>
        <taxon>Ascomycota</taxon>
        <taxon>Pezizomycotina</taxon>
        <taxon>Eurotiomycetes</taxon>
        <taxon>Chaetothyriomycetidae</taxon>
        <taxon>Chaetothyriales</taxon>
        <taxon>Trichomeriaceae</taxon>
        <taxon>Lithohypha</taxon>
    </lineage>
</organism>
<proteinExistence type="predicted"/>
<gene>
    <name evidence="1" type="ORF">LTR24_007164</name>
</gene>
<evidence type="ECO:0000313" key="2">
    <source>
        <dbReference type="Proteomes" id="UP001345013"/>
    </source>
</evidence>
<dbReference type="Proteomes" id="UP001345013">
    <property type="component" value="Unassembled WGS sequence"/>
</dbReference>